<organism evidence="1 2">
    <name type="scientific">Bacillus swezeyi</name>
    <dbReference type="NCBI Taxonomy" id="1925020"/>
    <lineage>
        <taxon>Bacteria</taxon>
        <taxon>Bacillati</taxon>
        <taxon>Bacillota</taxon>
        <taxon>Bacilli</taxon>
        <taxon>Bacillales</taxon>
        <taxon>Bacillaceae</taxon>
        <taxon>Bacillus</taxon>
    </lineage>
</organism>
<dbReference type="EMBL" id="QSND01000001">
    <property type="protein sequence ID" value="KAA6452675.1"/>
    <property type="molecule type" value="Genomic_DNA"/>
</dbReference>
<accession>A0A5M8RVK2</accession>
<proteinExistence type="predicted"/>
<dbReference type="Proteomes" id="UP000324326">
    <property type="component" value="Unassembled WGS sequence"/>
</dbReference>
<protein>
    <submittedName>
        <fullName evidence="1">Uncharacterized protein</fullName>
    </submittedName>
</protein>
<gene>
    <name evidence="1" type="ORF">DX927_00135</name>
</gene>
<comment type="caution">
    <text evidence="1">The sequence shown here is derived from an EMBL/GenBank/DDBJ whole genome shotgun (WGS) entry which is preliminary data.</text>
</comment>
<evidence type="ECO:0000313" key="2">
    <source>
        <dbReference type="Proteomes" id="UP000324326"/>
    </source>
</evidence>
<sequence>MEIKVGQYYAHEYTDSDGSTEVNIIKIIPNKPHTLDSFARTETLYVKDSQVRDMYTTDWVKDSIKREATESEIQLFNKTREKMSDLKSYGELVSSEF</sequence>
<dbReference type="RefSeq" id="WP_148955447.1">
    <property type="nucleotide sequence ID" value="NZ_QSND01000001.1"/>
</dbReference>
<reference evidence="1 2" key="1">
    <citation type="submission" date="2018-08" db="EMBL/GenBank/DDBJ databases">
        <title>Bacillus phenotypic plasticity.</title>
        <authorList>
            <person name="Hurtado E."/>
        </authorList>
    </citation>
    <scope>NUCLEOTIDE SEQUENCE [LARGE SCALE GENOMIC DNA]</scope>
    <source>
        <strain evidence="1 2">427</strain>
    </source>
</reference>
<dbReference type="AlphaFoldDB" id="A0A5M8RVK2"/>
<name>A0A5M8RVK2_9BACI</name>
<evidence type="ECO:0000313" key="1">
    <source>
        <dbReference type="EMBL" id="KAA6452675.1"/>
    </source>
</evidence>